<dbReference type="SUPFAM" id="SSF54909">
    <property type="entry name" value="Dimeric alpha+beta barrel"/>
    <property type="match status" value="1"/>
</dbReference>
<dbReference type="Pfam" id="PF03992">
    <property type="entry name" value="ABM"/>
    <property type="match status" value="1"/>
</dbReference>
<reference evidence="2" key="1">
    <citation type="submission" date="2021-10" db="EMBL/GenBank/DDBJ databases">
        <title>Roseicella aerolatum sp. nov., isolated from aerosols of e-waste dismantling site.</title>
        <authorList>
            <person name="Qin T."/>
        </authorList>
    </citation>
    <scope>NUCLEOTIDE SEQUENCE</scope>
    <source>
        <strain evidence="2">GB24</strain>
    </source>
</reference>
<dbReference type="InterPro" id="IPR007138">
    <property type="entry name" value="ABM_dom"/>
</dbReference>
<evidence type="ECO:0000259" key="1">
    <source>
        <dbReference type="PROSITE" id="PS51725"/>
    </source>
</evidence>
<keyword evidence="3" id="KW-1185">Reference proteome</keyword>
<dbReference type="PROSITE" id="PS51725">
    <property type="entry name" value="ABM"/>
    <property type="match status" value="1"/>
</dbReference>
<dbReference type="GO" id="GO:0004497">
    <property type="term" value="F:monooxygenase activity"/>
    <property type="evidence" value="ECO:0007669"/>
    <property type="project" value="UniProtKB-KW"/>
</dbReference>
<comment type="caution">
    <text evidence="2">The sequence shown here is derived from an EMBL/GenBank/DDBJ whole genome shotgun (WGS) entry which is preliminary data.</text>
</comment>
<dbReference type="Proteomes" id="UP001139311">
    <property type="component" value="Unassembled WGS sequence"/>
</dbReference>
<protein>
    <submittedName>
        <fullName evidence="2">Antibiotic biosynthesis monooxygenase</fullName>
    </submittedName>
</protein>
<dbReference type="Gene3D" id="3.30.70.100">
    <property type="match status" value="1"/>
</dbReference>
<evidence type="ECO:0000313" key="2">
    <source>
        <dbReference type="EMBL" id="MCB4822288.1"/>
    </source>
</evidence>
<gene>
    <name evidence="2" type="ORF">LHA35_11145</name>
</gene>
<name>A0A9X1IEJ9_9PROT</name>
<keyword evidence="2" id="KW-0560">Oxidoreductase</keyword>
<accession>A0A9X1IEJ9</accession>
<dbReference type="RefSeq" id="WP_226608275.1">
    <property type="nucleotide sequence ID" value="NZ_JAJAQI010000014.1"/>
</dbReference>
<evidence type="ECO:0000313" key="3">
    <source>
        <dbReference type="Proteomes" id="UP001139311"/>
    </source>
</evidence>
<dbReference type="EMBL" id="JAJAQI010000014">
    <property type="protein sequence ID" value="MCB4822288.1"/>
    <property type="molecule type" value="Genomic_DNA"/>
</dbReference>
<feature type="domain" description="ABM" evidence="1">
    <location>
        <begin position="9"/>
        <end position="98"/>
    </location>
</feature>
<keyword evidence="2" id="KW-0503">Monooxygenase</keyword>
<proteinExistence type="predicted"/>
<dbReference type="AlphaFoldDB" id="A0A9X1IEJ9"/>
<sequence length="111" mass="12941">MPDVSPEPFTILITLQVRPGREAEFLGLLAPVLNAMRHEPTFINTILHQDPEDPCRFLLYETWTDRRDLVEVQMQRPYRAALNARLPDLLAEPRRIEVWQALRADFAFRSG</sequence>
<dbReference type="InterPro" id="IPR011008">
    <property type="entry name" value="Dimeric_a/b-barrel"/>
</dbReference>
<organism evidence="2 3">
    <name type="scientific">Roseicella aerolata</name>
    <dbReference type="NCBI Taxonomy" id="2883479"/>
    <lineage>
        <taxon>Bacteria</taxon>
        <taxon>Pseudomonadati</taxon>
        <taxon>Pseudomonadota</taxon>
        <taxon>Alphaproteobacteria</taxon>
        <taxon>Acetobacterales</taxon>
        <taxon>Roseomonadaceae</taxon>
        <taxon>Roseicella</taxon>
    </lineage>
</organism>